<gene>
    <name evidence="2" type="ORF">ACFFV7_37770</name>
</gene>
<dbReference type="Pfam" id="PF10901">
    <property type="entry name" value="DUF2690"/>
    <property type="match status" value="1"/>
</dbReference>
<keyword evidence="1" id="KW-0732">Signal</keyword>
<feature type="chain" id="PRO_5047459242" evidence="1">
    <location>
        <begin position="26"/>
        <end position="177"/>
    </location>
</feature>
<accession>A0ABV5IR04</accession>
<dbReference type="EMBL" id="JBHMEI010000044">
    <property type="protein sequence ID" value="MFB9206991.1"/>
    <property type="molecule type" value="Genomic_DNA"/>
</dbReference>
<evidence type="ECO:0000313" key="2">
    <source>
        <dbReference type="EMBL" id="MFB9206991.1"/>
    </source>
</evidence>
<reference evidence="2 3" key="1">
    <citation type="submission" date="2024-09" db="EMBL/GenBank/DDBJ databases">
        <authorList>
            <person name="Sun Q."/>
            <person name="Mori K."/>
        </authorList>
    </citation>
    <scope>NUCLEOTIDE SEQUENCE [LARGE SCALE GENOMIC DNA]</scope>
    <source>
        <strain evidence="2 3">CCM 3426</strain>
    </source>
</reference>
<comment type="caution">
    <text evidence="2">The sequence shown here is derived from an EMBL/GenBank/DDBJ whole genome shotgun (WGS) entry which is preliminary data.</text>
</comment>
<feature type="signal peptide" evidence="1">
    <location>
        <begin position="1"/>
        <end position="25"/>
    </location>
</feature>
<dbReference type="Proteomes" id="UP001589647">
    <property type="component" value="Unassembled WGS sequence"/>
</dbReference>
<keyword evidence="3" id="KW-1185">Reference proteome</keyword>
<evidence type="ECO:0000256" key="1">
    <source>
        <dbReference type="SAM" id="SignalP"/>
    </source>
</evidence>
<dbReference type="InterPro" id="IPR021224">
    <property type="entry name" value="DUF2690"/>
</dbReference>
<evidence type="ECO:0000313" key="3">
    <source>
        <dbReference type="Proteomes" id="UP001589647"/>
    </source>
</evidence>
<sequence length="177" mass="18489">MRSHRTAAVLAVVALALFPYAGANAAAEPPDAKAAPSCFGTACDGKDPALTGCAAGSYTVTYEDVPVRIQAFDGWLELRYGPGRATGRGQTCQVNWARFSKAGQGSAYNVWVERRQGVRAGSGADKRLTQYSGGDEGTGIIYSDQVYAPDVPARACVERAPGRRTGGPSAVVCTRAV</sequence>
<dbReference type="RefSeq" id="WP_189650379.1">
    <property type="nucleotide sequence ID" value="NZ_BMRC01000013.1"/>
</dbReference>
<protein>
    <submittedName>
        <fullName evidence="2">DUF2690 domain-containing protein</fullName>
    </submittedName>
</protein>
<proteinExistence type="predicted"/>
<name>A0ABV5IR04_9ACTN</name>
<organism evidence="2 3">
    <name type="scientific">Nonomuraea spiralis</name>
    <dbReference type="NCBI Taxonomy" id="46182"/>
    <lineage>
        <taxon>Bacteria</taxon>
        <taxon>Bacillati</taxon>
        <taxon>Actinomycetota</taxon>
        <taxon>Actinomycetes</taxon>
        <taxon>Streptosporangiales</taxon>
        <taxon>Streptosporangiaceae</taxon>
        <taxon>Nonomuraea</taxon>
    </lineage>
</organism>